<reference evidence="1 2" key="1">
    <citation type="submission" date="2014-08" db="EMBL/GenBank/DDBJ databases">
        <title>Comparative genomics of the Paenibacillus odorifer group.</title>
        <authorList>
            <person name="den Bakker H.C."/>
            <person name="Tsai Y.-C."/>
            <person name="Martin N."/>
            <person name="Korlach J."/>
            <person name="Wiedmann M."/>
        </authorList>
    </citation>
    <scope>NUCLEOTIDE SEQUENCE [LARGE SCALE GENOMIC DNA]</scope>
    <source>
        <strain evidence="1 2">DSM 15220</strain>
    </source>
</reference>
<dbReference type="NCBIfam" id="TIGR00678">
    <property type="entry name" value="holB"/>
    <property type="match status" value="1"/>
</dbReference>
<dbReference type="InterPro" id="IPR050238">
    <property type="entry name" value="DNA_Rep/Repair_Clamp_Loader"/>
</dbReference>
<dbReference type="SUPFAM" id="SSF52540">
    <property type="entry name" value="P-loop containing nucleoside triphosphate hydrolases"/>
    <property type="match status" value="1"/>
</dbReference>
<dbReference type="OrthoDB" id="9810148at2"/>
<accession>A0A089M1E0</accession>
<dbReference type="HOGENOM" id="CLU_006229_4_5_9"/>
<dbReference type="PANTHER" id="PTHR11669:SF8">
    <property type="entry name" value="DNA POLYMERASE III SUBUNIT DELTA"/>
    <property type="match status" value="1"/>
</dbReference>
<dbReference type="Gene3D" id="3.40.50.300">
    <property type="entry name" value="P-loop containing nucleotide triphosphate hydrolases"/>
    <property type="match status" value="1"/>
</dbReference>
<dbReference type="RefSeq" id="WP_025706633.1">
    <property type="nucleotide sequence ID" value="NZ_CP009287.1"/>
</dbReference>
<dbReference type="STRING" id="189425.PGRAT_00100"/>
<dbReference type="KEGG" id="pgm:PGRAT_00100"/>
<dbReference type="PANTHER" id="PTHR11669">
    <property type="entry name" value="REPLICATION FACTOR C / DNA POLYMERASE III GAMMA-TAU SUBUNIT"/>
    <property type="match status" value="1"/>
</dbReference>
<dbReference type="EMBL" id="CP009287">
    <property type="protein sequence ID" value="AIQ66230.1"/>
    <property type="molecule type" value="Genomic_DNA"/>
</dbReference>
<name>A0A089M1E0_9BACL</name>
<dbReference type="GO" id="GO:0003887">
    <property type="term" value="F:DNA-directed DNA polymerase activity"/>
    <property type="evidence" value="ECO:0007669"/>
    <property type="project" value="InterPro"/>
</dbReference>
<dbReference type="Pfam" id="PF13177">
    <property type="entry name" value="DNA_pol3_delta2"/>
    <property type="match status" value="1"/>
</dbReference>
<dbReference type="InterPro" id="IPR004622">
    <property type="entry name" value="DNA_pol_HolB"/>
</dbReference>
<dbReference type="AlphaFoldDB" id="A0A089M1E0"/>
<keyword evidence="2" id="KW-1185">Reference proteome</keyword>
<dbReference type="Proteomes" id="UP000029500">
    <property type="component" value="Chromosome"/>
</dbReference>
<dbReference type="GO" id="GO:0008408">
    <property type="term" value="F:3'-5' exonuclease activity"/>
    <property type="evidence" value="ECO:0007669"/>
    <property type="project" value="InterPro"/>
</dbReference>
<organism evidence="1 2">
    <name type="scientific">Paenibacillus graminis</name>
    <dbReference type="NCBI Taxonomy" id="189425"/>
    <lineage>
        <taxon>Bacteria</taxon>
        <taxon>Bacillati</taxon>
        <taxon>Bacillota</taxon>
        <taxon>Bacilli</taxon>
        <taxon>Bacillales</taxon>
        <taxon>Paenibacillaceae</taxon>
        <taxon>Paenibacillus</taxon>
    </lineage>
</organism>
<dbReference type="eggNOG" id="COG0470">
    <property type="taxonomic scope" value="Bacteria"/>
</dbReference>
<dbReference type="GO" id="GO:0006261">
    <property type="term" value="P:DNA-templated DNA replication"/>
    <property type="evidence" value="ECO:0007669"/>
    <property type="project" value="TreeGrafter"/>
</dbReference>
<dbReference type="InterPro" id="IPR027417">
    <property type="entry name" value="P-loop_NTPase"/>
</dbReference>
<evidence type="ECO:0000313" key="2">
    <source>
        <dbReference type="Proteomes" id="UP000029500"/>
    </source>
</evidence>
<gene>
    <name evidence="1" type="ORF">PGRAT_00100</name>
</gene>
<dbReference type="FunFam" id="3.40.50.300:FF:001255">
    <property type="entry name" value="DNA polymerase III subunit delta"/>
    <property type="match status" value="1"/>
</dbReference>
<protein>
    <submittedName>
        <fullName evidence="1">ATPase</fullName>
    </submittedName>
</protein>
<proteinExistence type="predicted"/>
<sequence length="324" mass="36144">MSFHDILGQEDAKRLLQNALRKDAVSHAYLFTGPSGSGQMKTALMFAQAIFCTTCEDDACGECLECRKVEHGNHPDLSLLKPDGASIKIDQIRELQRMFSYRSEGVNPKVYIIEGADRMTVQAANSLLKFLEEPPAPAVGILISDNSSSLLPTIQSRTQRIPFSPLHPDIMLQALSSEGVPVPLARCAVSLTSGLDGCRELLAQNWFAEMRNLVLQLAKESLGKGSSAVATAGQKLFKSGLGEHLDILFGMFHLWFKDMLYFLYRKHESIVFIDQLDFISRHARQRSTEQWVAYMEFAAESKGKLRSNANAQLCLEQFLIRLES</sequence>
<evidence type="ECO:0000313" key="1">
    <source>
        <dbReference type="EMBL" id="AIQ66230.1"/>
    </source>
</evidence>